<dbReference type="Gene3D" id="3.30.390.10">
    <property type="entry name" value="Enolase-like, N-terminal domain"/>
    <property type="match status" value="1"/>
</dbReference>
<dbReference type="SMART" id="SM00922">
    <property type="entry name" value="MR_MLE"/>
    <property type="match status" value="1"/>
</dbReference>
<dbReference type="InterPro" id="IPR029017">
    <property type="entry name" value="Enolase-like_N"/>
</dbReference>
<dbReference type="InterPro" id="IPR029065">
    <property type="entry name" value="Enolase_C-like"/>
</dbReference>
<keyword evidence="4" id="KW-1185">Reference proteome</keyword>
<dbReference type="SUPFAM" id="SSF51604">
    <property type="entry name" value="Enolase C-terminal domain-like"/>
    <property type="match status" value="1"/>
</dbReference>
<dbReference type="CDD" id="cd03316">
    <property type="entry name" value="MR_like"/>
    <property type="match status" value="1"/>
</dbReference>
<comment type="caution">
    <text evidence="3">The sequence shown here is derived from an EMBL/GenBank/DDBJ whole genome shotgun (WGS) entry which is preliminary data.</text>
</comment>
<evidence type="ECO:0000313" key="4">
    <source>
        <dbReference type="Proteomes" id="UP000282977"/>
    </source>
</evidence>
<dbReference type="InterPro" id="IPR013342">
    <property type="entry name" value="Mandelate_racemase_C"/>
</dbReference>
<dbReference type="SFLD" id="SFLDG00179">
    <property type="entry name" value="mandelate_racemase"/>
    <property type="match status" value="1"/>
</dbReference>
<dbReference type="PANTHER" id="PTHR48080">
    <property type="entry name" value="D-GALACTONATE DEHYDRATASE-RELATED"/>
    <property type="match status" value="1"/>
</dbReference>
<dbReference type="Pfam" id="PF13378">
    <property type="entry name" value="MR_MLE_C"/>
    <property type="match status" value="1"/>
</dbReference>
<dbReference type="Proteomes" id="UP000282977">
    <property type="component" value="Unassembled WGS sequence"/>
</dbReference>
<keyword evidence="1" id="KW-0456">Lyase</keyword>
<evidence type="ECO:0000256" key="1">
    <source>
        <dbReference type="ARBA" id="ARBA00023239"/>
    </source>
</evidence>
<proteinExistence type="predicted"/>
<dbReference type="AlphaFoldDB" id="A0A437JAG3"/>
<gene>
    <name evidence="3" type="ORF">ENE74_08810</name>
</gene>
<accession>A0A437JAG3</accession>
<protein>
    <submittedName>
        <fullName evidence="3">Mandelate racemase/muconate lactonizing enzyme family protein</fullName>
    </submittedName>
</protein>
<dbReference type="SFLD" id="SFLDS00001">
    <property type="entry name" value="Enolase"/>
    <property type="match status" value="1"/>
</dbReference>
<evidence type="ECO:0000313" key="3">
    <source>
        <dbReference type="EMBL" id="RVT42471.1"/>
    </source>
</evidence>
<dbReference type="PANTHER" id="PTHR48080:SF2">
    <property type="entry name" value="D-GALACTONATE DEHYDRATASE"/>
    <property type="match status" value="1"/>
</dbReference>
<sequence length="404" mass="43333">MKIRSVTPYVMQAGAPTETSWSAKGMSMSGSRCWCFVQVETDDGLCGIGEGSGWPLVVGAAIADLGQVLVGEDARNIDRLWHRMFVAQMGHGRTGVVGSGAIGAIDMALWDLNAKALGVPLWRMLGGKFRDRVRAYVHASSLETAQIAVAQGFTALKTGNIVDCVEKVAMLRGAVGPAIDIAVDLHGPPWLTAADAIAAAKALEPYALMFLEEPVPPEDVDGLARVRAATHLPLAAGERLSLLWGYRDLIDRQLVDIIQPDMGRVGGITQLRKIAALAEAHFIQVAPHAGTLGPVAEYAAIHMLASIPNGMIHERFLTDWPGREQAISQPLLLEDGHVVVPDRPGLGVELNHDFIEAHPPQRNVQAGGGHYLGSYAPGTAEERLYVQPRRARAAQFQIDKGNKA</sequence>
<dbReference type="InterPro" id="IPR036849">
    <property type="entry name" value="Enolase-like_C_sf"/>
</dbReference>
<dbReference type="InterPro" id="IPR034593">
    <property type="entry name" value="DgoD-like"/>
</dbReference>
<dbReference type="GO" id="GO:0016829">
    <property type="term" value="F:lyase activity"/>
    <property type="evidence" value="ECO:0007669"/>
    <property type="project" value="UniProtKB-KW"/>
</dbReference>
<reference evidence="3 4" key="1">
    <citation type="submission" date="2019-01" db="EMBL/GenBank/DDBJ databases">
        <authorList>
            <person name="Chen W.-M."/>
        </authorList>
    </citation>
    <scope>NUCLEOTIDE SEQUENCE [LARGE SCALE GENOMIC DNA]</scope>
    <source>
        <strain evidence="3 4">TLA-22</strain>
    </source>
</reference>
<name>A0A437JAG3_9SPHN</name>
<dbReference type="Pfam" id="PF02746">
    <property type="entry name" value="MR_MLE_N"/>
    <property type="match status" value="1"/>
</dbReference>
<evidence type="ECO:0000259" key="2">
    <source>
        <dbReference type="SMART" id="SM00922"/>
    </source>
</evidence>
<organism evidence="3 4">
    <name type="scientific">Sphingobium algorifonticola</name>
    <dbReference type="NCBI Taxonomy" id="2008318"/>
    <lineage>
        <taxon>Bacteria</taxon>
        <taxon>Pseudomonadati</taxon>
        <taxon>Pseudomonadota</taxon>
        <taxon>Alphaproteobacteria</taxon>
        <taxon>Sphingomonadales</taxon>
        <taxon>Sphingomonadaceae</taxon>
        <taxon>Sphingobium</taxon>
    </lineage>
</organism>
<feature type="domain" description="Mandelate racemase/muconate lactonizing enzyme C-terminal" evidence="2">
    <location>
        <begin position="138"/>
        <end position="233"/>
    </location>
</feature>
<dbReference type="Gene3D" id="3.20.20.120">
    <property type="entry name" value="Enolase-like C-terminal domain"/>
    <property type="match status" value="1"/>
</dbReference>
<dbReference type="InterPro" id="IPR013341">
    <property type="entry name" value="Mandelate_racemase_N_dom"/>
</dbReference>
<dbReference type="OrthoDB" id="9775913at2"/>
<dbReference type="EMBL" id="RZUL01000002">
    <property type="protein sequence ID" value="RVT42471.1"/>
    <property type="molecule type" value="Genomic_DNA"/>
</dbReference>
<dbReference type="SUPFAM" id="SSF54826">
    <property type="entry name" value="Enolase N-terminal domain-like"/>
    <property type="match status" value="1"/>
</dbReference>